<name>A0A8J2V6N3_9PROT</name>
<evidence type="ECO:0000313" key="1">
    <source>
        <dbReference type="EMBL" id="GGD15840.1"/>
    </source>
</evidence>
<evidence type="ECO:0000313" key="2">
    <source>
        <dbReference type="Proteomes" id="UP000613582"/>
    </source>
</evidence>
<keyword evidence="2" id="KW-1185">Reference proteome</keyword>
<gene>
    <name evidence="1" type="ORF">GCM10011342_25780</name>
</gene>
<reference evidence="1" key="1">
    <citation type="journal article" date="2014" name="Int. J. Syst. Evol. Microbiol.">
        <title>Complete genome sequence of Corynebacterium casei LMG S-19264T (=DSM 44701T), isolated from a smear-ripened cheese.</title>
        <authorList>
            <consortium name="US DOE Joint Genome Institute (JGI-PGF)"/>
            <person name="Walter F."/>
            <person name="Albersmeier A."/>
            <person name="Kalinowski J."/>
            <person name="Ruckert C."/>
        </authorList>
    </citation>
    <scope>NUCLEOTIDE SEQUENCE</scope>
    <source>
        <strain evidence="1">CGMCC 1.12921</strain>
    </source>
</reference>
<accession>A0A8J2V6N3</accession>
<proteinExistence type="predicted"/>
<dbReference type="Proteomes" id="UP000613582">
    <property type="component" value="Unassembled WGS sequence"/>
</dbReference>
<dbReference type="EMBL" id="BMGH01000001">
    <property type="protein sequence ID" value="GGD15840.1"/>
    <property type="molecule type" value="Genomic_DNA"/>
</dbReference>
<comment type="caution">
    <text evidence="1">The sequence shown here is derived from an EMBL/GenBank/DDBJ whole genome shotgun (WGS) entry which is preliminary data.</text>
</comment>
<protein>
    <submittedName>
        <fullName evidence="1">Uncharacterized protein</fullName>
    </submittedName>
</protein>
<organism evidence="1 2">
    <name type="scientific">Aquisalinus flavus</name>
    <dbReference type="NCBI Taxonomy" id="1526572"/>
    <lineage>
        <taxon>Bacteria</taxon>
        <taxon>Pseudomonadati</taxon>
        <taxon>Pseudomonadota</taxon>
        <taxon>Alphaproteobacteria</taxon>
        <taxon>Parvularculales</taxon>
        <taxon>Parvularculaceae</taxon>
        <taxon>Aquisalinus</taxon>
    </lineage>
</organism>
<sequence>MSEPGAALTIHRSEGGGLVKDAPMQNFQIVDNDQCENVQKLAGFSFDRDYAATRRIAAGKPISFLAHSAESYTGGDLGFGPIVAFNYCWSLATFTPVDGRSYVMRHIGDPARPDSCTFVVVDETTGEAPADLEIRQQFACPDK</sequence>
<reference evidence="1" key="2">
    <citation type="submission" date="2020-09" db="EMBL/GenBank/DDBJ databases">
        <authorList>
            <person name="Sun Q."/>
            <person name="Zhou Y."/>
        </authorList>
    </citation>
    <scope>NUCLEOTIDE SEQUENCE</scope>
    <source>
        <strain evidence="1">CGMCC 1.12921</strain>
    </source>
</reference>
<dbReference type="AlphaFoldDB" id="A0A8J2V6N3"/>